<protein>
    <submittedName>
        <fullName evidence="2">Uncharacterized protein</fullName>
    </submittedName>
</protein>
<accession>A0A6C0FAB6</accession>
<sequence>MAKRRTKKYKMKKKNKKTKKINKKINKKRQKNKQKKMKGGGLADNILGFFKGNKEKKKLEYEINPENNDKKCPTPKGVMEQIEDFSKEQTETLVNTLNKVNVNIKKTAKQQVGRTFNNLMNAMVSKSEKENVCPCCKRPYTDKEKVPMPKAGDEAPKAGDEAPKAGDEAPKAGDEAPKAGDEAPKAGDIPNEYIIKQLAKNPKAGDDANAGDETNTAKDLSKEKLKL</sequence>
<organism evidence="2">
    <name type="scientific">viral metagenome</name>
    <dbReference type="NCBI Taxonomy" id="1070528"/>
    <lineage>
        <taxon>unclassified sequences</taxon>
        <taxon>metagenomes</taxon>
        <taxon>organismal metagenomes</taxon>
    </lineage>
</organism>
<proteinExistence type="predicted"/>
<feature type="compositionally biased region" description="Basic residues" evidence="1">
    <location>
        <begin position="1"/>
        <end position="38"/>
    </location>
</feature>
<reference evidence="2" key="1">
    <citation type="journal article" date="2020" name="Nature">
        <title>Giant virus diversity and host interactions through global metagenomics.</title>
        <authorList>
            <person name="Schulz F."/>
            <person name="Roux S."/>
            <person name="Paez-Espino D."/>
            <person name="Jungbluth S."/>
            <person name="Walsh D.A."/>
            <person name="Denef V.J."/>
            <person name="McMahon K.D."/>
            <person name="Konstantinidis K.T."/>
            <person name="Eloe-Fadrosh E.A."/>
            <person name="Kyrpides N.C."/>
            <person name="Woyke T."/>
        </authorList>
    </citation>
    <scope>NUCLEOTIDE SEQUENCE</scope>
    <source>
        <strain evidence="2">GVMAG-S-ERX555997-44</strain>
    </source>
</reference>
<name>A0A6C0FAB6_9ZZZZ</name>
<dbReference type="AlphaFoldDB" id="A0A6C0FAB6"/>
<feature type="region of interest" description="Disordered" evidence="1">
    <location>
        <begin position="139"/>
        <end position="227"/>
    </location>
</feature>
<evidence type="ECO:0000256" key="1">
    <source>
        <dbReference type="SAM" id="MobiDB-lite"/>
    </source>
</evidence>
<feature type="region of interest" description="Disordered" evidence="1">
    <location>
        <begin position="1"/>
        <end position="44"/>
    </location>
</feature>
<feature type="compositionally biased region" description="Basic and acidic residues" evidence="1">
    <location>
        <begin position="139"/>
        <end position="185"/>
    </location>
</feature>
<dbReference type="EMBL" id="MN738799">
    <property type="protein sequence ID" value="QHT37553.1"/>
    <property type="molecule type" value="Genomic_DNA"/>
</dbReference>
<evidence type="ECO:0000313" key="2">
    <source>
        <dbReference type="EMBL" id="QHT37553.1"/>
    </source>
</evidence>
<feature type="compositionally biased region" description="Basic and acidic residues" evidence="1">
    <location>
        <begin position="215"/>
        <end position="227"/>
    </location>
</feature>